<dbReference type="PROSITE" id="PS50994">
    <property type="entry name" value="INTEGRASE"/>
    <property type="match status" value="1"/>
</dbReference>
<evidence type="ECO:0000313" key="4">
    <source>
        <dbReference type="Proteomes" id="UP000299102"/>
    </source>
</evidence>
<sequence>MSLPDEYKHLISAWESAPDNKQTIDNLVARLLVEEEMLKEKIEENQETSSSSSFVAKKVLSVLNVTNRDITSQSVEIIKTVYNGSEWVDTTIDNVLFVPELKTNLFSVNRAADRGYVMMTDNNTCRFYKNNILPFIKSESVSTRTCELIHGDTCGPMEEESIGGSRYFVVLKDDYSNFRTVYLIKTKDEIKHCLEDFLKRAENVTGNKVKTFRTDNGLEFINKKAKEICSKRGIIHQTTVCYTPEQNGKAERENRTLVEAARTMLHAKILHKKLEAVNTAAFVLNRTGKGRDGKSPFELWTGRSYNIHQLQEFGSPVYAHIPKEKRRKFNKKAEKGLMRDVVFLNKEEDKEKETIMLDLDSQSTNDNMVESVTVEEITESEVSQPNPSDTHTSLNKDMSLVESECSSEYIPSDDELSEVDEIVQVRDERPRRTRKQTLFYECNNVVSEKYEPATYEEAIKRSDSDGLREIDTDDEDVIESEDDEVEPEVDLQALVRESEIQENEEERFTESDDSDNAPLSQLASKKESGAEGRKRRKLQEEAARKSSKYFKKYLDLEKSTTGCSTVSEELPTTSTSTCTIKSEVSDTNSAQNKEEEDINLNDSERDEIKISEATSSKTIEKFEKNINISVEDKAVGDCIVDDVENPITVIPEIITHYDIGLLIFDKNTGKPVMSDGLKTEIIKMGSKYFQNTEGPFLPTNNRCMHKSWFKKKLGNCGEEVTRSWLVYSPSKKSAFCICCLIFSQLDNQTALEHEDGFTQWKAPERLTAHENAKNHRQCFTQWKEILQQIKHAAITRKRKYLEILEDSEDGLDGSDSEVEDEGHYYQTARDVLRDLGNSDEGENAQSDEVDADPPLVIDNDENMPDPPILEAEEAATQSRLQGISKRPLVWRKRNLVTAEDSLIFRGETQITEALRSCNTPYDFFSFCFTSDLKKQIVEQSNLYAAQKQISNPEIINENILNKFLGILIYISVIKFPNTRAYWSEKFGYDHIKNTMPLKKFEKIRSTLHFADDTLCLPKDHPDYDRLFKIRPLEETLNCQFGMVPLDQRLSIDEQICATKMSHYIKQYMPNKPHKWGLKLYLICSLQGYAHRFEVYSGGGSKNNILPGEPDLGEWQYSHQNVPRGFYEENVATVDDIDVSAVVWKDNKPVNLLSTYVGAESATTVTRFDKSKKELLFHAPKSSKSTMPTWEAWTY</sequence>
<comment type="caution">
    <text evidence="3">The sequence shown here is derived from an EMBL/GenBank/DDBJ whole genome shotgun (WGS) entry which is preliminary data.</text>
</comment>
<dbReference type="InterPro" id="IPR006580">
    <property type="entry name" value="Znf_TTF"/>
</dbReference>
<protein>
    <submittedName>
        <fullName evidence="3">Retrovirus-related Pol polyprotein from transposon TNT 1-94</fullName>
    </submittedName>
</protein>
<dbReference type="Pfam" id="PF00665">
    <property type="entry name" value="rve"/>
    <property type="match status" value="1"/>
</dbReference>
<feature type="compositionally biased region" description="Acidic residues" evidence="1">
    <location>
        <begin position="500"/>
        <end position="515"/>
    </location>
</feature>
<evidence type="ECO:0000313" key="3">
    <source>
        <dbReference type="EMBL" id="GBP91131.1"/>
    </source>
</evidence>
<gene>
    <name evidence="3" type="ORF">EVAR_24083_1</name>
</gene>
<dbReference type="GO" id="GO:0003676">
    <property type="term" value="F:nucleic acid binding"/>
    <property type="evidence" value="ECO:0007669"/>
    <property type="project" value="InterPro"/>
</dbReference>
<dbReference type="PANTHER" id="PTHR42648">
    <property type="entry name" value="TRANSPOSASE, PUTATIVE-RELATED"/>
    <property type="match status" value="1"/>
</dbReference>
<reference evidence="3 4" key="1">
    <citation type="journal article" date="2019" name="Commun. Biol.">
        <title>The bagworm genome reveals a unique fibroin gene that provides high tensile strength.</title>
        <authorList>
            <person name="Kono N."/>
            <person name="Nakamura H."/>
            <person name="Ohtoshi R."/>
            <person name="Tomita M."/>
            <person name="Numata K."/>
            <person name="Arakawa K."/>
        </authorList>
    </citation>
    <scope>NUCLEOTIDE SEQUENCE [LARGE SCALE GENOMIC DNA]</scope>
</reference>
<keyword evidence="4" id="KW-1185">Reference proteome</keyword>
<dbReference type="InterPro" id="IPR036397">
    <property type="entry name" value="RNaseH_sf"/>
</dbReference>
<dbReference type="SUPFAM" id="SSF53098">
    <property type="entry name" value="Ribonuclease H-like"/>
    <property type="match status" value="1"/>
</dbReference>
<dbReference type="InterPro" id="IPR029526">
    <property type="entry name" value="PGBD"/>
</dbReference>
<dbReference type="OrthoDB" id="122438at2759"/>
<feature type="domain" description="Integrase catalytic" evidence="2">
    <location>
        <begin position="141"/>
        <end position="304"/>
    </location>
</feature>
<dbReference type="Gene3D" id="3.30.420.10">
    <property type="entry name" value="Ribonuclease H-like superfamily/Ribonuclease H"/>
    <property type="match status" value="1"/>
</dbReference>
<feature type="region of interest" description="Disordered" evidence="1">
    <location>
        <begin position="835"/>
        <end position="855"/>
    </location>
</feature>
<evidence type="ECO:0000259" key="2">
    <source>
        <dbReference type="PROSITE" id="PS50994"/>
    </source>
</evidence>
<name>A0A4C1ZQG4_EUMVA</name>
<feature type="compositionally biased region" description="Basic and acidic residues" evidence="1">
    <location>
        <begin position="524"/>
        <end position="540"/>
    </location>
</feature>
<dbReference type="InterPro" id="IPR012337">
    <property type="entry name" value="RNaseH-like_sf"/>
</dbReference>
<dbReference type="PANTHER" id="PTHR42648:SF24">
    <property type="entry name" value="INTEGRASE CATALYTIC DOMAIN-CONTAINING PROTEIN"/>
    <property type="match status" value="1"/>
</dbReference>
<dbReference type="Proteomes" id="UP000299102">
    <property type="component" value="Unassembled WGS sequence"/>
</dbReference>
<dbReference type="InterPro" id="IPR001584">
    <property type="entry name" value="Integrase_cat-core"/>
</dbReference>
<feature type="region of interest" description="Disordered" evidence="1">
    <location>
        <begin position="496"/>
        <end position="540"/>
    </location>
</feature>
<dbReference type="Pfam" id="PF13843">
    <property type="entry name" value="DDE_Tnp_1_7"/>
    <property type="match status" value="1"/>
</dbReference>
<dbReference type="InterPro" id="IPR039537">
    <property type="entry name" value="Retrotran_Ty1/copia-like"/>
</dbReference>
<organism evidence="3 4">
    <name type="scientific">Eumeta variegata</name>
    <name type="common">Bagworm moth</name>
    <name type="synonym">Eumeta japonica</name>
    <dbReference type="NCBI Taxonomy" id="151549"/>
    <lineage>
        <taxon>Eukaryota</taxon>
        <taxon>Metazoa</taxon>
        <taxon>Ecdysozoa</taxon>
        <taxon>Arthropoda</taxon>
        <taxon>Hexapoda</taxon>
        <taxon>Insecta</taxon>
        <taxon>Pterygota</taxon>
        <taxon>Neoptera</taxon>
        <taxon>Endopterygota</taxon>
        <taxon>Lepidoptera</taxon>
        <taxon>Glossata</taxon>
        <taxon>Ditrysia</taxon>
        <taxon>Tineoidea</taxon>
        <taxon>Psychidae</taxon>
        <taxon>Oiketicinae</taxon>
        <taxon>Eumeta</taxon>
    </lineage>
</organism>
<dbReference type="SMART" id="SM00597">
    <property type="entry name" value="ZnF_TTF"/>
    <property type="match status" value="1"/>
</dbReference>
<dbReference type="AlphaFoldDB" id="A0A4C1ZQG4"/>
<accession>A0A4C1ZQG4</accession>
<evidence type="ECO:0000256" key="1">
    <source>
        <dbReference type="SAM" id="MobiDB-lite"/>
    </source>
</evidence>
<feature type="compositionally biased region" description="Acidic residues" evidence="1">
    <location>
        <begin position="837"/>
        <end position="851"/>
    </location>
</feature>
<dbReference type="EMBL" id="BGZK01002144">
    <property type="protein sequence ID" value="GBP91131.1"/>
    <property type="molecule type" value="Genomic_DNA"/>
</dbReference>
<dbReference type="GO" id="GO:0015074">
    <property type="term" value="P:DNA integration"/>
    <property type="evidence" value="ECO:0007669"/>
    <property type="project" value="InterPro"/>
</dbReference>
<proteinExistence type="predicted"/>